<dbReference type="Proteomes" id="UP001381693">
    <property type="component" value="Unassembled WGS sequence"/>
</dbReference>
<evidence type="ECO:0000256" key="1">
    <source>
        <dbReference type="SAM" id="MobiDB-lite"/>
    </source>
</evidence>
<feature type="region of interest" description="Disordered" evidence="1">
    <location>
        <begin position="61"/>
        <end position="140"/>
    </location>
</feature>
<name>A0AAN8WKU7_HALRR</name>
<feature type="region of interest" description="Disordered" evidence="1">
    <location>
        <begin position="1"/>
        <end position="29"/>
    </location>
</feature>
<dbReference type="EMBL" id="JAXCGZ010021008">
    <property type="protein sequence ID" value="KAK7062940.1"/>
    <property type="molecule type" value="Genomic_DNA"/>
</dbReference>
<sequence length="213" mass="23427">MNTKRPFRVGGSESPPLHDISGGRGNQGMYIPLTGQKMSRSCHDIPGSLGHSRSACNLTSLATKKKSSSEHVHRISQGPSAPHYDKAHSPGKYGVKRALAATRSAPRVSGINNCRQRDSSSPKSTESPSRSSPRVYGVRNGGFENVHTALGNRMSWSPSRLGQQQPYRLRVFSESQGRNKKGLSRSVRIKKWVQNKHNRLVKQFAIMVALCNP</sequence>
<organism evidence="2 3">
    <name type="scientific">Halocaridina rubra</name>
    <name type="common">Hawaiian red shrimp</name>
    <dbReference type="NCBI Taxonomy" id="373956"/>
    <lineage>
        <taxon>Eukaryota</taxon>
        <taxon>Metazoa</taxon>
        <taxon>Ecdysozoa</taxon>
        <taxon>Arthropoda</taxon>
        <taxon>Crustacea</taxon>
        <taxon>Multicrustacea</taxon>
        <taxon>Malacostraca</taxon>
        <taxon>Eumalacostraca</taxon>
        <taxon>Eucarida</taxon>
        <taxon>Decapoda</taxon>
        <taxon>Pleocyemata</taxon>
        <taxon>Caridea</taxon>
        <taxon>Atyoidea</taxon>
        <taxon>Atyidae</taxon>
        <taxon>Halocaridina</taxon>
    </lineage>
</organism>
<evidence type="ECO:0000313" key="3">
    <source>
        <dbReference type="Proteomes" id="UP001381693"/>
    </source>
</evidence>
<protein>
    <submittedName>
        <fullName evidence="2">Uncharacterized protein</fullName>
    </submittedName>
</protein>
<comment type="caution">
    <text evidence="2">The sequence shown here is derived from an EMBL/GenBank/DDBJ whole genome shotgun (WGS) entry which is preliminary data.</text>
</comment>
<reference evidence="2 3" key="1">
    <citation type="submission" date="2023-11" db="EMBL/GenBank/DDBJ databases">
        <title>Halocaridina rubra genome assembly.</title>
        <authorList>
            <person name="Smith C."/>
        </authorList>
    </citation>
    <scope>NUCLEOTIDE SEQUENCE [LARGE SCALE GENOMIC DNA]</scope>
    <source>
        <strain evidence="2">EP-1</strain>
        <tissue evidence="2">Whole</tissue>
    </source>
</reference>
<evidence type="ECO:0000313" key="2">
    <source>
        <dbReference type="EMBL" id="KAK7062940.1"/>
    </source>
</evidence>
<gene>
    <name evidence="2" type="ORF">SK128_003696</name>
</gene>
<accession>A0AAN8WKU7</accession>
<proteinExistence type="predicted"/>
<feature type="compositionally biased region" description="Low complexity" evidence="1">
    <location>
        <begin position="121"/>
        <end position="134"/>
    </location>
</feature>
<dbReference type="AlphaFoldDB" id="A0AAN8WKU7"/>
<keyword evidence="3" id="KW-1185">Reference proteome</keyword>